<dbReference type="AlphaFoldDB" id="A0A1M5H125"/>
<feature type="domain" description="Glycosyltransferase subfamily 4-like N-terminal" evidence="2">
    <location>
        <begin position="36"/>
        <end position="156"/>
    </location>
</feature>
<dbReference type="Pfam" id="PF13439">
    <property type="entry name" value="Glyco_transf_4"/>
    <property type="match status" value="1"/>
</dbReference>
<dbReference type="SUPFAM" id="SSF53756">
    <property type="entry name" value="UDP-Glycosyltransferase/glycogen phosphorylase"/>
    <property type="match status" value="1"/>
</dbReference>
<gene>
    <name evidence="3" type="ORF">SAMN05216361_1254</name>
</gene>
<evidence type="ECO:0000313" key="4">
    <source>
        <dbReference type="Proteomes" id="UP000184520"/>
    </source>
</evidence>
<dbReference type="Gene3D" id="3.40.50.2000">
    <property type="entry name" value="Glycogen Phosphorylase B"/>
    <property type="match status" value="2"/>
</dbReference>
<evidence type="ECO:0000259" key="2">
    <source>
        <dbReference type="Pfam" id="PF13439"/>
    </source>
</evidence>
<accession>A0A1M5H125</accession>
<sequence length="350" mass="38115">MSEALIDGLAEHAELAPLLVVPEAGPFSVHVAKKGCPVLVTDLPQPEFSSPLGTIRHAFKLAKQFKQANISLLQCADLVCTRAVLPAAKIAGIPVLCHMHFPVEAGYVNWVFKRMPKPAGFVYCSEELMHATQTPLANACPQASHDVIHNGVDIERFSPNLSSNAVPHVGIVANLQERKGHIDFLDMAKLLSDQQFNVHYDIIGGDILQAPRQSLLEDYASSLGIRDKVTFHGQVDNVLALLGKLDVLVCASHQEAFPVSILEAMAMQKAIVSTNVNGIPEAIVDEQCGILVPPHNPQALSDGVKRLLDNESLRQALADAARQRVVSEFSLQAYLDKFTRVYCRTLTGQK</sequence>
<dbReference type="STRING" id="634436.SAMN05216361_1254"/>
<dbReference type="InterPro" id="IPR028098">
    <property type="entry name" value="Glyco_trans_4-like_N"/>
</dbReference>
<reference evidence="4" key="1">
    <citation type="submission" date="2016-11" db="EMBL/GenBank/DDBJ databases">
        <authorList>
            <person name="Varghese N."/>
            <person name="Submissions S."/>
        </authorList>
    </citation>
    <scope>NUCLEOTIDE SEQUENCE [LARGE SCALE GENOMIC DNA]</scope>
    <source>
        <strain evidence="4">CGMCC 1.8995</strain>
    </source>
</reference>
<proteinExistence type="predicted"/>
<dbReference type="PANTHER" id="PTHR12526">
    <property type="entry name" value="GLYCOSYLTRANSFERASE"/>
    <property type="match status" value="1"/>
</dbReference>
<keyword evidence="4" id="KW-1185">Reference proteome</keyword>
<dbReference type="EMBL" id="FQWD01000002">
    <property type="protein sequence ID" value="SHG09422.1"/>
    <property type="molecule type" value="Genomic_DNA"/>
</dbReference>
<evidence type="ECO:0000313" key="3">
    <source>
        <dbReference type="EMBL" id="SHG09422.1"/>
    </source>
</evidence>
<dbReference type="Pfam" id="PF00534">
    <property type="entry name" value="Glycos_transf_1"/>
    <property type="match status" value="1"/>
</dbReference>
<keyword evidence="3" id="KW-0808">Transferase</keyword>
<feature type="domain" description="Glycosyl transferase family 1" evidence="1">
    <location>
        <begin position="167"/>
        <end position="324"/>
    </location>
</feature>
<name>A0A1M5H125_9ALTE</name>
<organism evidence="3 4">
    <name type="scientific">Marisediminitalea aggregata</name>
    <dbReference type="NCBI Taxonomy" id="634436"/>
    <lineage>
        <taxon>Bacteria</taxon>
        <taxon>Pseudomonadati</taxon>
        <taxon>Pseudomonadota</taxon>
        <taxon>Gammaproteobacteria</taxon>
        <taxon>Alteromonadales</taxon>
        <taxon>Alteromonadaceae</taxon>
        <taxon>Marisediminitalea</taxon>
    </lineage>
</organism>
<dbReference type="Proteomes" id="UP000184520">
    <property type="component" value="Unassembled WGS sequence"/>
</dbReference>
<dbReference type="GO" id="GO:1901135">
    <property type="term" value="P:carbohydrate derivative metabolic process"/>
    <property type="evidence" value="ECO:0007669"/>
    <property type="project" value="UniProtKB-ARBA"/>
</dbReference>
<evidence type="ECO:0000259" key="1">
    <source>
        <dbReference type="Pfam" id="PF00534"/>
    </source>
</evidence>
<dbReference type="InterPro" id="IPR001296">
    <property type="entry name" value="Glyco_trans_1"/>
</dbReference>
<dbReference type="PANTHER" id="PTHR12526:SF630">
    <property type="entry name" value="GLYCOSYLTRANSFERASE"/>
    <property type="match status" value="1"/>
</dbReference>
<protein>
    <submittedName>
        <fullName evidence="3">Glycosyltransferase involved in cell wall bisynthesis</fullName>
    </submittedName>
</protein>
<dbReference type="GO" id="GO:0016757">
    <property type="term" value="F:glycosyltransferase activity"/>
    <property type="evidence" value="ECO:0007669"/>
    <property type="project" value="InterPro"/>
</dbReference>